<proteinExistence type="predicted"/>
<dbReference type="EMBL" id="CP101118">
    <property type="protein sequence ID" value="WZF89970.1"/>
    <property type="molecule type" value="Genomic_DNA"/>
</dbReference>
<gene>
    <name evidence="1" type="ORF">NLK58_07195</name>
</gene>
<protein>
    <submittedName>
        <fullName evidence="1">Uncharacterized protein</fullName>
    </submittedName>
</protein>
<evidence type="ECO:0000313" key="1">
    <source>
        <dbReference type="EMBL" id="WZF89970.1"/>
    </source>
</evidence>
<evidence type="ECO:0000313" key="2">
    <source>
        <dbReference type="Proteomes" id="UP001475781"/>
    </source>
</evidence>
<name>A0ABZ2W6K0_9GAMM</name>
<keyword evidence="2" id="KW-1185">Reference proteome</keyword>
<dbReference type="Proteomes" id="UP001475781">
    <property type="component" value="Chromosome"/>
</dbReference>
<accession>A0ABZ2W6K0</accession>
<dbReference type="RefSeq" id="WP_117620309.1">
    <property type="nucleotide sequence ID" value="NZ_CP101118.1"/>
</dbReference>
<organism evidence="1 2">
    <name type="scientific">Marinobacter metalliresistant</name>
    <dbReference type="NCBI Taxonomy" id="2961995"/>
    <lineage>
        <taxon>Bacteria</taxon>
        <taxon>Pseudomonadati</taxon>
        <taxon>Pseudomonadota</taxon>
        <taxon>Gammaproteobacteria</taxon>
        <taxon>Pseudomonadales</taxon>
        <taxon>Marinobacteraceae</taxon>
        <taxon>Marinobacter</taxon>
    </lineage>
</organism>
<sequence length="62" mass="6848">MNAPIRQSQADILGRLYDMKRKQIEHALQQGNSLRCQVLEAEAEAISSALKSVREPLAPIGC</sequence>
<reference evidence="1 2" key="1">
    <citation type="submission" date="2022-07" db="EMBL/GenBank/DDBJ databases">
        <title>A copper resistant bacterium isolated from sediment samples of deep sea hydrothermal areas.</title>
        <authorList>
            <person name="Zeng X."/>
        </authorList>
    </citation>
    <scope>NUCLEOTIDE SEQUENCE [LARGE SCALE GENOMIC DNA]</scope>
    <source>
        <strain evidence="2">CuT 6</strain>
    </source>
</reference>